<keyword evidence="2" id="KW-0326">Glycosidase</keyword>
<sequence>MKEKLILDVDTGIDDAIGILLAVKSKSFDILGITTVNGNVSLDQATTNTCKILDLVKANHIPVIKGAATPLVRAPFFEHRIHGEDGLGGALKETAVTHPVSDGFAPDFLINSILSFSGEVTLVFTGPLTNLALAVKKCPQITNHVKEVIFMGGVVKGPGNVTPTAEFNSYVDPEAVKIVLHAGFPAITQVGLDVTRKALLTKDHLQLITDKSLQDYIAQSTNDYQQKYFNRYGVHACAMHDPLAVGIALNKGLVQTEKYFVDVETRSELCDGQLVCDFQNRLQREANLHISLQVDADAFFQMFIDILNGHFEERE</sequence>
<protein>
    <submittedName>
        <fullName evidence="4">Nucleoside hydrolase</fullName>
    </submittedName>
</protein>
<dbReference type="AlphaFoldDB" id="A0A0J1I7X9"/>
<dbReference type="InterPro" id="IPR036452">
    <property type="entry name" value="Ribo_hydro-like"/>
</dbReference>
<dbReference type="EMBL" id="LDPH01000033">
    <property type="protein sequence ID" value="KLV22032.1"/>
    <property type="molecule type" value="Genomic_DNA"/>
</dbReference>
<keyword evidence="5" id="KW-1185">Reference proteome</keyword>
<dbReference type="Proteomes" id="UP000036045">
    <property type="component" value="Unassembled WGS sequence"/>
</dbReference>
<reference evidence="4 5" key="1">
    <citation type="submission" date="2015-05" db="EMBL/GenBank/DDBJ databases">
        <title>Whole genome sequence and identification of bacterial endophytes from Costus igneus.</title>
        <authorList>
            <person name="Lee Y.P."/>
            <person name="Gan H.M."/>
            <person name="Eng W."/>
            <person name="Wheatley M.S."/>
            <person name="Caraballo A."/>
            <person name="Polter S."/>
            <person name="Savka M.A."/>
            <person name="Hudson A.O."/>
        </authorList>
    </citation>
    <scope>NUCLEOTIDE SEQUENCE [LARGE SCALE GENOMIC DNA]</scope>
    <source>
        <strain evidence="4 5">RIT379</strain>
    </source>
</reference>
<organism evidence="4 5">
    <name type="scientific">Niallia circulans</name>
    <name type="common">Bacillus circulans</name>
    <dbReference type="NCBI Taxonomy" id="1397"/>
    <lineage>
        <taxon>Bacteria</taxon>
        <taxon>Bacillati</taxon>
        <taxon>Bacillota</taxon>
        <taxon>Bacilli</taxon>
        <taxon>Bacillales</taxon>
        <taxon>Bacillaceae</taxon>
        <taxon>Niallia</taxon>
    </lineage>
</organism>
<evidence type="ECO:0000313" key="5">
    <source>
        <dbReference type="Proteomes" id="UP000036045"/>
    </source>
</evidence>
<proteinExistence type="predicted"/>
<dbReference type="OrthoDB" id="9797882at2"/>
<evidence type="ECO:0000256" key="2">
    <source>
        <dbReference type="ARBA" id="ARBA00023295"/>
    </source>
</evidence>
<dbReference type="Pfam" id="PF01156">
    <property type="entry name" value="IU_nuc_hydro"/>
    <property type="match status" value="1"/>
</dbReference>
<dbReference type="Gene3D" id="3.90.245.10">
    <property type="entry name" value="Ribonucleoside hydrolase-like"/>
    <property type="match status" value="1"/>
</dbReference>
<keyword evidence="1 4" id="KW-0378">Hydrolase</keyword>
<dbReference type="InterPro" id="IPR023186">
    <property type="entry name" value="IUNH"/>
</dbReference>
<dbReference type="InterPro" id="IPR001910">
    <property type="entry name" value="Inosine/uridine_hydrolase_dom"/>
</dbReference>
<gene>
    <name evidence="4" type="ORF">ABW02_21980</name>
</gene>
<feature type="domain" description="Inosine/uridine-preferring nucleoside hydrolase" evidence="3">
    <location>
        <begin position="5"/>
        <end position="301"/>
    </location>
</feature>
<evidence type="ECO:0000256" key="1">
    <source>
        <dbReference type="ARBA" id="ARBA00022801"/>
    </source>
</evidence>
<evidence type="ECO:0000259" key="3">
    <source>
        <dbReference type="Pfam" id="PF01156"/>
    </source>
</evidence>
<comment type="caution">
    <text evidence="4">The sequence shown here is derived from an EMBL/GenBank/DDBJ whole genome shotgun (WGS) entry which is preliminary data.</text>
</comment>
<dbReference type="GO" id="GO:0005829">
    <property type="term" value="C:cytosol"/>
    <property type="evidence" value="ECO:0007669"/>
    <property type="project" value="TreeGrafter"/>
</dbReference>
<dbReference type="RefSeq" id="WP_047944424.1">
    <property type="nucleotide sequence ID" value="NZ_CP053989.1"/>
</dbReference>
<dbReference type="PATRIC" id="fig|1397.4.peg.3519"/>
<dbReference type="GO" id="GO:0008477">
    <property type="term" value="F:purine nucleosidase activity"/>
    <property type="evidence" value="ECO:0007669"/>
    <property type="project" value="TreeGrafter"/>
</dbReference>
<accession>A0A0J1I7X9</accession>
<dbReference type="GeneID" id="56351425"/>
<name>A0A0J1I7X9_NIACI</name>
<evidence type="ECO:0000313" key="4">
    <source>
        <dbReference type="EMBL" id="KLV22032.1"/>
    </source>
</evidence>
<dbReference type="PANTHER" id="PTHR12304">
    <property type="entry name" value="INOSINE-URIDINE PREFERRING NUCLEOSIDE HYDROLASE"/>
    <property type="match status" value="1"/>
</dbReference>
<dbReference type="GO" id="GO:0006152">
    <property type="term" value="P:purine nucleoside catabolic process"/>
    <property type="evidence" value="ECO:0007669"/>
    <property type="project" value="TreeGrafter"/>
</dbReference>
<dbReference type="SUPFAM" id="SSF53590">
    <property type="entry name" value="Nucleoside hydrolase"/>
    <property type="match status" value="1"/>
</dbReference>
<dbReference type="PANTHER" id="PTHR12304:SF4">
    <property type="entry name" value="URIDINE NUCLEOSIDASE"/>
    <property type="match status" value="1"/>
</dbReference>